<keyword evidence="2" id="KW-1185">Reference proteome</keyword>
<dbReference type="HOGENOM" id="CLU_2705902_0_0_1"/>
<gene>
    <name evidence="1" type="ORF">PHSY_006071</name>
</gene>
<sequence>MPPLTSWRSWRGRVSEPIRLEHVESTKSTYLEIPVTCGMQPSAAASPTLRMAIVALLTTRLARRSPLWNGAVL</sequence>
<dbReference type="Proteomes" id="UP000014071">
    <property type="component" value="Unassembled WGS sequence"/>
</dbReference>
<protein>
    <submittedName>
        <fullName evidence="1">Uncharacterized protein</fullName>
    </submittedName>
</protein>
<evidence type="ECO:0000313" key="2">
    <source>
        <dbReference type="Proteomes" id="UP000014071"/>
    </source>
</evidence>
<dbReference type="EMBL" id="DF238820">
    <property type="protein sequence ID" value="GAC98477.1"/>
    <property type="molecule type" value="Genomic_DNA"/>
</dbReference>
<name>R9PB67_PSEHS</name>
<dbReference type="AlphaFoldDB" id="R9PB67"/>
<organism evidence="1 2">
    <name type="scientific">Pseudozyma hubeiensis (strain SY62)</name>
    <name type="common">Yeast</name>
    <dbReference type="NCBI Taxonomy" id="1305764"/>
    <lineage>
        <taxon>Eukaryota</taxon>
        <taxon>Fungi</taxon>
        <taxon>Dikarya</taxon>
        <taxon>Basidiomycota</taxon>
        <taxon>Ustilaginomycotina</taxon>
        <taxon>Ustilaginomycetes</taxon>
        <taxon>Ustilaginales</taxon>
        <taxon>Ustilaginaceae</taxon>
        <taxon>Pseudozyma</taxon>
    </lineage>
</organism>
<accession>R9PB67</accession>
<dbReference type="RefSeq" id="XP_012192064.1">
    <property type="nucleotide sequence ID" value="XM_012336674.1"/>
</dbReference>
<proteinExistence type="predicted"/>
<dbReference type="GeneID" id="24111343"/>
<reference evidence="2" key="1">
    <citation type="journal article" date="2013" name="Genome Announc.">
        <title>Draft genome sequence of the basidiomycetous yeast-like fungus Pseudozyma hubeiensis SY62, which produces an abundant amount of the biosurfactant mannosylerythritol lipids.</title>
        <authorList>
            <person name="Konishi M."/>
            <person name="Hatada Y."/>
            <person name="Horiuchi J."/>
        </authorList>
    </citation>
    <scope>NUCLEOTIDE SEQUENCE [LARGE SCALE GENOMIC DNA]</scope>
    <source>
        <strain evidence="2">SY62</strain>
    </source>
</reference>
<evidence type="ECO:0000313" key="1">
    <source>
        <dbReference type="EMBL" id="GAC98477.1"/>
    </source>
</evidence>